<dbReference type="InterPro" id="IPR050061">
    <property type="entry name" value="MurCDEF_pg_biosynth"/>
</dbReference>
<feature type="domain" description="Mur ligase N-terminal catalytic" evidence="10">
    <location>
        <begin position="16"/>
        <end position="124"/>
    </location>
</feature>
<dbReference type="InterPro" id="IPR013221">
    <property type="entry name" value="Mur_ligase_cen"/>
</dbReference>
<keyword evidence="5" id="KW-0133">Cell shape</keyword>
<dbReference type="Pfam" id="PF02875">
    <property type="entry name" value="Mur_ligase_C"/>
    <property type="match status" value="1"/>
</dbReference>
<evidence type="ECO:0000256" key="3">
    <source>
        <dbReference type="ARBA" id="ARBA00022741"/>
    </source>
</evidence>
<feature type="domain" description="Mur ligase central" evidence="12">
    <location>
        <begin position="134"/>
        <end position="316"/>
    </location>
</feature>
<keyword evidence="8" id="KW-0961">Cell wall biogenesis/degradation</keyword>
<dbReference type="SUPFAM" id="SSF51984">
    <property type="entry name" value="MurCD N-terminal domain"/>
    <property type="match status" value="1"/>
</dbReference>
<sequence length="484" mass="54366">MNQTNNQKINNSKIYHIHFIGICGVAMSALAIAFHKKGYKVTGSDKGFYPPVSTYLKEAGVPYYPGWHVEKMLARHSDSEGGTKEGNPNLVIVGNVAGSNNPEWMYTQEKKLKYKSYPEAIAEFFVKENSIVCAGTFGKTTTTSLLSWILQENNFDPSYMFGGISLNDMPAAKLTDSKYSILEGDEYKSARWDDGAKFFHYSPTHLLLTSVVWDHADVYPTEQSYFEAFEKLLGNLPESGLLVTSERVKKEMLDFAKCKKITYGPSEGNDYHYKNVVVNKQGLQFTIVHDDKNFEIKSPLLGEYLVDDMTASFAMAHEMGIDAEKIIASLETYKNVKRRLEKRLDGQITVIDDIAHSPQKASSVLQTLKRIYNDGRVIAIFEPNSGNRQKEAIAGYANKFSDADLVIIPRLTTIKQAPGEEISIEGEELTEIISKTQKNVIYIDDDEKLVDYILKNSKPNDVVTFLGSHGFRNMIESVTSKISQ</sequence>
<dbReference type="PANTHER" id="PTHR43445">
    <property type="entry name" value="UDP-N-ACETYLMURAMATE--L-ALANINE LIGASE-RELATED"/>
    <property type="match status" value="1"/>
</dbReference>
<evidence type="ECO:0000256" key="6">
    <source>
        <dbReference type="ARBA" id="ARBA00022984"/>
    </source>
</evidence>
<evidence type="ECO:0000259" key="12">
    <source>
        <dbReference type="Pfam" id="PF08245"/>
    </source>
</evidence>
<accession>A0A2M7VB44</accession>
<dbReference type="Pfam" id="PF01225">
    <property type="entry name" value="Mur_ligase"/>
    <property type="match status" value="1"/>
</dbReference>
<evidence type="ECO:0000256" key="1">
    <source>
        <dbReference type="ARBA" id="ARBA00022598"/>
    </source>
</evidence>
<evidence type="ECO:0000256" key="5">
    <source>
        <dbReference type="ARBA" id="ARBA00022960"/>
    </source>
</evidence>
<dbReference type="SUPFAM" id="SSF53623">
    <property type="entry name" value="MurD-like peptide ligases, catalytic domain"/>
    <property type="match status" value="1"/>
</dbReference>
<keyword evidence="9" id="KW-0472">Membrane</keyword>
<feature type="transmembrane region" description="Helical" evidence="9">
    <location>
        <begin position="15"/>
        <end position="34"/>
    </location>
</feature>
<dbReference type="InterPro" id="IPR000713">
    <property type="entry name" value="Mur_ligase_N"/>
</dbReference>
<keyword evidence="2" id="KW-0132">Cell division</keyword>
<evidence type="ECO:0000259" key="10">
    <source>
        <dbReference type="Pfam" id="PF01225"/>
    </source>
</evidence>
<reference evidence="14" key="1">
    <citation type="submission" date="2017-09" db="EMBL/GenBank/DDBJ databases">
        <title>Depth-based differentiation of microbial function through sediment-hosted aquifers and enrichment of novel symbionts in the deep terrestrial subsurface.</title>
        <authorList>
            <person name="Probst A.J."/>
            <person name="Ladd B."/>
            <person name="Jarett J.K."/>
            <person name="Geller-Mcgrath D.E."/>
            <person name="Sieber C.M.K."/>
            <person name="Emerson J.B."/>
            <person name="Anantharaman K."/>
            <person name="Thomas B.C."/>
            <person name="Malmstrom R."/>
            <person name="Stieglmeier M."/>
            <person name="Klingl A."/>
            <person name="Woyke T."/>
            <person name="Ryan C.M."/>
            <person name="Banfield J.F."/>
        </authorList>
    </citation>
    <scope>NUCLEOTIDE SEQUENCE [LARGE SCALE GENOMIC DNA]</scope>
</reference>
<dbReference type="Proteomes" id="UP000231453">
    <property type="component" value="Unassembled WGS sequence"/>
</dbReference>
<keyword evidence="6" id="KW-0573">Peptidoglycan synthesis</keyword>
<dbReference type="PANTHER" id="PTHR43445:SF5">
    <property type="entry name" value="UDP-N-ACETYLMURAMATE--L-ALANYL-GAMMA-D-GLUTAMYL-MESO-2,6-DIAMINOHEPTANDIOATE LIGASE"/>
    <property type="match status" value="1"/>
</dbReference>
<dbReference type="GO" id="GO:0009252">
    <property type="term" value="P:peptidoglycan biosynthetic process"/>
    <property type="evidence" value="ECO:0007669"/>
    <property type="project" value="UniProtKB-KW"/>
</dbReference>
<dbReference type="GO" id="GO:0051301">
    <property type="term" value="P:cell division"/>
    <property type="evidence" value="ECO:0007669"/>
    <property type="project" value="UniProtKB-KW"/>
</dbReference>
<dbReference type="Gene3D" id="3.40.50.720">
    <property type="entry name" value="NAD(P)-binding Rossmann-like Domain"/>
    <property type="match status" value="1"/>
</dbReference>
<dbReference type="InterPro" id="IPR036565">
    <property type="entry name" value="Mur-like_cat_sf"/>
</dbReference>
<dbReference type="AlphaFoldDB" id="A0A2M7VB44"/>
<feature type="domain" description="Mur ligase C-terminal" evidence="11">
    <location>
        <begin position="338"/>
        <end position="468"/>
    </location>
</feature>
<evidence type="ECO:0000313" key="13">
    <source>
        <dbReference type="EMBL" id="PIZ96245.1"/>
    </source>
</evidence>
<keyword evidence="9" id="KW-0812">Transmembrane</keyword>
<evidence type="ECO:0000256" key="4">
    <source>
        <dbReference type="ARBA" id="ARBA00022840"/>
    </source>
</evidence>
<evidence type="ECO:0000256" key="2">
    <source>
        <dbReference type="ARBA" id="ARBA00022618"/>
    </source>
</evidence>
<dbReference type="GO" id="GO:0071555">
    <property type="term" value="P:cell wall organization"/>
    <property type="evidence" value="ECO:0007669"/>
    <property type="project" value="UniProtKB-KW"/>
</dbReference>
<dbReference type="Gene3D" id="3.90.190.20">
    <property type="entry name" value="Mur ligase, C-terminal domain"/>
    <property type="match status" value="1"/>
</dbReference>
<dbReference type="InterPro" id="IPR036615">
    <property type="entry name" value="Mur_ligase_C_dom_sf"/>
</dbReference>
<evidence type="ECO:0000259" key="11">
    <source>
        <dbReference type="Pfam" id="PF02875"/>
    </source>
</evidence>
<dbReference type="GO" id="GO:0005524">
    <property type="term" value="F:ATP binding"/>
    <property type="evidence" value="ECO:0007669"/>
    <property type="project" value="UniProtKB-KW"/>
</dbReference>
<dbReference type="Pfam" id="PF08245">
    <property type="entry name" value="Mur_ligase_M"/>
    <property type="match status" value="1"/>
</dbReference>
<evidence type="ECO:0000256" key="7">
    <source>
        <dbReference type="ARBA" id="ARBA00023306"/>
    </source>
</evidence>
<dbReference type="GO" id="GO:0016881">
    <property type="term" value="F:acid-amino acid ligase activity"/>
    <property type="evidence" value="ECO:0007669"/>
    <property type="project" value="InterPro"/>
</dbReference>
<evidence type="ECO:0000256" key="8">
    <source>
        <dbReference type="ARBA" id="ARBA00023316"/>
    </source>
</evidence>
<dbReference type="InterPro" id="IPR004101">
    <property type="entry name" value="Mur_ligase_C"/>
</dbReference>
<name>A0A2M7VB44_9BACT</name>
<evidence type="ECO:0000256" key="9">
    <source>
        <dbReference type="SAM" id="Phobius"/>
    </source>
</evidence>
<keyword evidence="9" id="KW-1133">Transmembrane helix</keyword>
<comment type="caution">
    <text evidence="13">The sequence shown here is derived from an EMBL/GenBank/DDBJ whole genome shotgun (WGS) entry which is preliminary data.</text>
</comment>
<protein>
    <recommendedName>
        <fullName evidence="15">UDP-N-acetylmuramate:L-alanyl-gamma-D-glutamyl-meso-diaminopimelate ligase</fullName>
    </recommendedName>
</protein>
<keyword evidence="3" id="KW-0547">Nucleotide-binding</keyword>
<dbReference type="GO" id="GO:0008360">
    <property type="term" value="P:regulation of cell shape"/>
    <property type="evidence" value="ECO:0007669"/>
    <property type="project" value="UniProtKB-KW"/>
</dbReference>
<keyword evidence="1" id="KW-0436">Ligase</keyword>
<dbReference type="EMBL" id="PFPL01000031">
    <property type="protein sequence ID" value="PIZ96245.1"/>
    <property type="molecule type" value="Genomic_DNA"/>
</dbReference>
<proteinExistence type="predicted"/>
<keyword evidence="4" id="KW-0067">ATP-binding</keyword>
<organism evidence="13 14">
    <name type="scientific">Candidatus Magasanikbacteria bacterium CG_4_10_14_0_2_um_filter_33_14</name>
    <dbReference type="NCBI Taxonomy" id="1974636"/>
    <lineage>
        <taxon>Bacteria</taxon>
        <taxon>Candidatus Magasanikiibacteriota</taxon>
    </lineage>
</organism>
<evidence type="ECO:0000313" key="14">
    <source>
        <dbReference type="Proteomes" id="UP000231453"/>
    </source>
</evidence>
<gene>
    <name evidence="13" type="ORF">COX80_01845</name>
</gene>
<dbReference type="Gene3D" id="3.40.1190.10">
    <property type="entry name" value="Mur-like, catalytic domain"/>
    <property type="match status" value="1"/>
</dbReference>
<dbReference type="SUPFAM" id="SSF53244">
    <property type="entry name" value="MurD-like peptide ligases, peptide-binding domain"/>
    <property type="match status" value="1"/>
</dbReference>
<keyword evidence="7" id="KW-0131">Cell cycle</keyword>
<evidence type="ECO:0008006" key="15">
    <source>
        <dbReference type="Google" id="ProtNLM"/>
    </source>
</evidence>